<dbReference type="InterPro" id="IPR008557">
    <property type="entry name" value="PhoX"/>
</dbReference>
<feature type="chain" id="PRO_5045137793" evidence="1">
    <location>
        <begin position="29"/>
        <end position="660"/>
    </location>
</feature>
<protein>
    <submittedName>
        <fullName evidence="2">Alkaline phosphatase PhoX</fullName>
    </submittedName>
</protein>
<gene>
    <name evidence="2" type="ORF">U1T56_12575</name>
</gene>
<dbReference type="EMBL" id="JBBLZC010000011">
    <property type="protein sequence ID" value="MEK0083990.1"/>
    <property type="molecule type" value="Genomic_DNA"/>
</dbReference>
<dbReference type="RefSeq" id="WP_418159839.1">
    <property type="nucleotide sequence ID" value="NZ_JBBLZC010000011.1"/>
</dbReference>
<comment type="caution">
    <text evidence="2">The sequence shown here is derived from an EMBL/GenBank/DDBJ whole genome shotgun (WGS) entry which is preliminary data.</text>
</comment>
<proteinExistence type="predicted"/>
<feature type="signal peptide" evidence="1">
    <location>
        <begin position="1"/>
        <end position="28"/>
    </location>
</feature>
<evidence type="ECO:0000313" key="3">
    <source>
        <dbReference type="Proteomes" id="UP001375743"/>
    </source>
</evidence>
<accession>A0ABU8XS01</accession>
<sequence>MTRRSMLAATTAIVGTLGLVAAAGAEQAAPEQPPAPLKVKLVEFTPTPAPANELEMASAYTRSSAVLTLADGSTRTFPLSYVILHRSGDYVGGWYSGLIVDKDGKPIQRTAPDKDGNVAIGPFMSAGQDGTSLLNVPDARVEGVKGRPLFLVNHLEYSTEAPNADPTKPPVELYGQLPMAMNVTVLDQDPATGRLTPVRLSTVDFGKVEGLWIPCNGSTTPWMTHLGSEEYEPDARVYEKQPLEPMNLYRGTVGKTWDQGGANPYMYGHIVEVTVKPDGSSEAVKHHAMGRLAFELGDVMGDRKTVYFGDDGDDVIRAMFVADRPGDLSAGTLYAAKWRQETGEGFGRARLEWIRLGHATDAEVEAMIQSGVKFSDIWDYATAGQVKAEPAKYQGFKPLYVYTGTGSKTQLEYYRLKPGREKEAAFLETRRYAAWLGATTEFTKLEGVAHDNRDKKLWIVASTIRAGMGKVKDDPRPQDDIRLDADAKDLNCGAVYESNLKGGQKDTSGRPIDSEWVAVDAYAPVHGARQPEGASVGKYDACSTDLVANPDNLRFSAAMRTLFIGEDSGNHLNNFVWAWNVDTKSLTRIFTAPAGAEDTGLNVFDDYNGHAYITANVQHPGAAEDLARYPDAIRLDLRRRIDPRGYVGYIAGLPALTRSE</sequence>
<dbReference type="PANTHER" id="PTHR35399:SF2">
    <property type="entry name" value="DUF839 DOMAIN-CONTAINING PROTEIN"/>
    <property type="match status" value="1"/>
</dbReference>
<evidence type="ECO:0000313" key="2">
    <source>
        <dbReference type="EMBL" id="MEK0083990.1"/>
    </source>
</evidence>
<dbReference type="PANTHER" id="PTHR35399">
    <property type="entry name" value="SLR8030 PROTEIN"/>
    <property type="match status" value="1"/>
</dbReference>
<reference evidence="2 3" key="1">
    <citation type="submission" date="2024-01" db="EMBL/GenBank/DDBJ databases">
        <title>Multi-omics insights into the function and evolution of sodium benzoate biodegradation pathways in Benzoatithermus flavus gen. nov., sp. nov. from hot spring.</title>
        <authorList>
            <person name="Hu C.-J."/>
            <person name="Li W.-J."/>
        </authorList>
    </citation>
    <scope>NUCLEOTIDE SEQUENCE [LARGE SCALE GENOMIC DNA]</scope>
    <source>
        <strain evidence="2 3">SYSU G07066</strain>
    </source>
</reference>
<keyword evidence="1" id="KW-0732">Signal</keyword>
<dbReference type="Proteomes" id="UP001375743">
    <property type="component" value="Unassembled WGS sequence"/>
</dbReference>
<name>A0ABU8XS01_9PROT</name>
<dbReference type="Pfam" id="PF05787">
    <property type="entry name" value="PhoX"/>
    <property type="match status" value="1"/>
</dbReference>
<evidence type="ECO:0000256" key="1">
    <source>
        <dbReference type="SAM" id="SignalP"/>
    </source>
</evidence>
<keyword evidence="3" id="KW-1185">Reference proteome</keyword>
<organism evidence="2 3">
    <name type="scientific">Benzoatithermus flavus</name>
    <dbReference type="NCBI Taxonomy" id="3108223"/>
    <lineage>
        <taxon>Bacteria</taxon>
        <taxon>Pseudomonadati</taxon>
        <taxon>Pseudomonadota</taxon>
        <taxon>Alphaproteobacteria</taxon>
        <taxon>Geminicoccales</taxon>
        <taxon>Geminicoccaceae</taxon>
        <taxon>Benzoatithermus</taxon>
    </lineage>
</organism>